<dbReference type="InterPro" id="IPR005139">
    <property type="entry name" value="PCRF"/>
</dbReference>
<keyword evidence="2" id="KW-0488">Methylation</keyword>
<dbReference type="NCBIfam" id="TIGR00019">
    <property type="entry name" value="prfA"/>
    <property type="match status" value="1"/>
</dbReference>
<dbReference type="SUPFAM" id="SSF75620">
    <property type="entry name" value="Release factor"/>
    <property type="match status" value="1"/>
</dbReference>
<dbReference type="Gene3D" id="3.30.160.20">
    <property type="match status" value="1"/>
</dbReference>
<dbReference type="GO" id="GO:0005737">
    <property type="term" value="C:cytoplasm"/>
    <property type="evidence" value="ECO:0007669"/>
    <property type="project" value="UniProtKB-ARBA"/>
</dbReference>
<dbReference type="Pfam" id="PF00472">
    <property type="entry name" value="RF-1"/>
    <property type="match status" value="1"/>
</dbReference>
<proteinExistence type="inferred from homology"/>
<comment type="similarity">
    <text evidence="1">Belongs to the prokaryotic/mitochondrial release factor family.</text>
</comment>
<dbReference type="InterPro" id="IPR000352">
    <property type="entry name" value="Pep_chain_release_fac_I"/>
</dbReference>
<dbReference type="FunFam" id="3.30.70.1660:FF:000002">
    <property type="entry name" value="Peptide chain release factor 1"/>
    <property type="match status" value="1"/>
</dbReference>
<dbReference type="Gene3D" id="6.10.140.1950">
    <property type="match status" value="1"/>
</dbReference>
<dbReference type="Pfam" id="PF03462">
    <property type="entry name" value="PCRF"/>
    <property type="match status" value="1"/>
</dbReference>
<dbReference type="PANTHER" id="PTHR43804">
    <property type="entry name" value="LD18447P"/>
    <property type="match status" value="1"/>
</dbReference>
<evidence type="ECO:0000256" key="2">
    <source>
        <dbReference type="ARBA" id="ARBA00022481"/>
    </source>
</evidence>
<dbReference type="InterPro" id="IPR004373">
    <property type="entry name" value="RF-1"/>
</dbReference>
<dbReference type="FunFam" id="3.30.160.20:FF:000004">
    <property type="entry name" value="Peptide chain release factor 1"/>
    <property type="match status" value="1"/>
</dbReference>
<dbReference type="Gene3D" id="3.30.70.1660">
    <property type="match status" value="1"/>
</dbReference>
<name>A0A6J6X5K1_9ZZZZ</name>
<dbReference type="PROSITE" id="PS00745">
    <property type="entry name" value="RF_PROK_I"/>
    <property type="match status" value="1"/>
</dbReference>
<evidence type="ECO:0000313" key="6">
    <source>
        <dbReference type="EMBL" id="CAB4790498.1"/>
    </source>
</evidence>
<dbReference type="PANTHER" id="PTHR43804:SF7">
    <property type="entry name" value="LD18447P"/>
    <property type="match status" value="1"/>
</dbReference>
<evidence type="ECO:0000313" key="5">
    <source>
        <dbReference type="EMBL" id="CAB4651544.1"/>
    </source>
</evidence>
<organism evidence="6">
    <name type="scientific">freshwater metagenome</name>
    <dbReference type="NCBI Taxonomy" id="449393"/>
    <lineage>
        <taxon>unclassified sequences</taxon>
        <taxon>metagenomes</taxon>
        <taxon>ecological metagenomes</taxon>
    </lineage>
</organism>
<feature type="domain" description="Prokaryotic-type class I peptide chain release factors" evidence="4">
    <location>
        <begin position="228"/>
        <end position="244"/>
    </location>
</feature>
<sequence>MSMFDRLADFEAELDRLESTLADLYAAGDQRAAADAGRRASDLRPVVEAYRAYRVREQGLSDAREMLESEKDPEMRDFLRDEVGASEKAIDVLEQELKELLIPKDPNDGKNVIVEIRGGEGGDEGNIWAGDLYSMYLHYAEARRWKTELLSSQASDMGGFREVTFMVKGADAWSRLKHEAGPHRVQRVPATESQGRIHTSAATVAILPEAEEVDVHVDPNDLIVDVYRSSGPGGQSVNTTDSAVRLTHKPTGLVVTCQDEKSQLQNRDKAMRILRARLLQIEEEKREAELSTVRRSQLKGGGRSEKIRTYNFKENRVTDHRVGLTLHSLDAVLAGDLDALVDALASAERAEQLAHGTP</sequence>
<dbReference type="GO" id="GO:0016149">
    <property type="term" value="F:translation release factor activity, codon specific"/>
    <property type="evidence" value="ECO:0007669"/>
    <property type="project" value="InterPro"/>
</dbReference>
<evidence type="ECO:0000256" key="3">
    <source>
        <dbReference type="ARBA" id="ARBA00022917"/>
    </source>
</evidence>
<dbReference type="AlphaFoldDB" id="A0A6J6X5K1"/>
<gene>
    <name evidence="5" type="ORF">UFOPK2242_00442</name>
    <name evidence="6" type="ORF">UFOPK2996_00396</name>
</gene>
<dbReference type="SMART" id="SM00937">
    <property type="entry name" value="PCRF"/>
    <property type="match status" value="1"/>
</dbReference>
<keyword evidence="3" id="KW-0648">Protein biosynthesis</keyword>
<dbReference type="NCBIfam" id="NF001859">
    <property type="entry name" value="PRK00591.1"/>
    <property type="match status" value="1"/>
</dbReference>
<evidence type="ECO:0000259" key="4">
    <source>
        <dbReference type="PROSITE" id="PS00745"/>
    </source>
</evidence>
<protein>
    <submittedName>
        <fullName evidence="6">Unannotated protein</fullName>
    </submittedName>
</protein>
<dbReference type="InterPro" id="IPR050057">
    <property type="entry name" value="Prokaryotic/Mito_RF"/>
</dbReference>
<dbReference type="EMBL" id="CAFAAH010000033">
    <property type="protein sequence ID" value="CAB4790498.1"/>
    <property type="molecule type" value="Genomic_DNA"/>
</dbReference>
<dbReference type="HAMAP" id="MF_00093">
    <property type="entry name" value="Rel_fac_1"/>
    <property type="match status" value="1"/>
</dbReference>
<accession>A0A6J6X5K1</accession>
<reference evidence="6" key="1">
    <citation type="submission" date="2020-05" db="EMBL/GenBank/DDBJ databases">
        <authorList>
            <person name="Chiriac C."/>
            <person name="Salcher M."/>
            <person name="Ghai R."/>
            <person name="Kavagutti S V."/>
        </authorList>
    </citation>
    <scope>NUCLEOTIDE SEQUENCE</scope>
</reference>
<dbReference type="EMBL" id="CAEZWM010000035">
    <property type="protein sequence ID" value="CAB4651544.1"/>
    <property type="molecule type" value="Genomic_DNA"/>
</dbReference>
<dbReference type="InterPro" id="IPR045853">
    <property type="entry name" value="Pep_chain_release_fac_I_sf"/>
</dbReference>
<evidence type="ECO:0000256" key="1">
    <source>
        <dbReference type="ARBA" id="ARBA00010835"/>
    </source>
</evidence>